<feature type="domain" description="C2H2-type" evidence="9">
    <location>
        <begin position="511"/>
        <end position="538"/>
    </location>
</feature>
<dbReference type="GO" id="GO:0008270">
    <property type="term" value="F:zinc ion binding"/>
    <property type="evidence" value="ECO:0007669"/>
    <property type="project" value="UniProtKB-UniRule"/>
</dbReference>
<evidence type="ECO:0000313" key="11">
    <source>
        <dbReference type="EMBL" id="KFB38370.1"/>
    </source>
</evidence>
<comment type="subcellular location">
    <subcellularLocation>
        <location evidence="1">Nucleus</location>
    </subcellularLocation>
</comment>
<evidence type="ECO:0000256" key="8">
    <source>
        <dbReference type="PROSITE-ProRule" id="PRU01263"/>
    </source>
</evidence>
<dbReference type="PANTHER" id="PTHR24406">
    <property type="entry name" value="TRANSCRIPTIONAL REPRESSOR CTCFL-RELATED"/>
    <property type="match status" value="1"/>
</dbReference>
<organism evidence="12 13">
    <name type="scientific">Anopheles sinensis</name>
    <name type="common">Mosquito</name>
    <dbReference type="NCBI Taxonomy" id="74873"/>
    <lineage>
        <taxon>Eukaryota</taxon>
        <taxon>Metazoa</taxon>
        <taxon>Ecdysozoa</taxon>
        <taxon>Arthropoda</taxon>
        <taxon>Hexapoda</taxon>
        <taxon>Insecta</taxon>
        <taxon>Pterygota</taxon>
        <taxon>Neoptera</taxon>
        <taxon>Endopterygota</taxon>
        <taxon>Diptera</taxon>
        <taxon>Nematocera</taxon>
        <taxon>Culicoidea</taxon>
        <taxon>Culicidae</taxon>
        <taxon>Anophelinae</taxon>
        <taxon>Anopheles</taxon>
    </lineage>
</organism>
<sequence>MLICVSSVDGYPAACPMESYLTTSHQAILQRFCRLCMREYPFLFPFKAMLGEVSIATMLERILGSFKIKQTPDLPNAVCSRCLTKLDFAYHVQKEFVHNEHRLKHYVQHGELIEKLYEFQKQSTIVRKTFSDQALAKHGNGLLQEAVHMDPAHEVPGMRDAEAEAAKIFKTMVPPGGWAVVACDCGQKSEVSCQPTRSSSEHLRPVKRKLRNRQILRQAIAAENPTAAKAQPISLTKCYICGSETESETALNDHIAQHVDMLPYSCPDCCNDSAEETKTITSLAMLQRHFRMHTYPLKCPHCPQRFRKYTTVYAHVRYRHEMFDNPEGYTCEICGVRIKYRPTFLFHMQNHRNEEKGTYKCQYCHRAFGTRARMERHVRSHTGERPFACRLCPKTFAYAGQLSTHMSRHNNERGHQCEQCGKAFFNKAMLGQHLATHEPSGNRKVPHGKPTRQRPCPFPDCKYVAQTYQAYYIHRLRHQMAHSCDECGRRFARQSEVRRHRRIYHTTDHPFKCEPCNKIFLSAQSYREHMDAHANVRRYECDVCDKKFVRRRNLTTHRLSHTNHRAHRCELCESTFKYKSDFNRHKKDKHGQVGHDECTAVQAEDDEIVKEIVLLPEDPMMEGILVEEAVQQGILVEEDIELDGTYGEIIETVEESSSFNIEEVVKEEYILHYA</sequence>
<reference evidence="11 13" key="1">
    <citation type="journal article" date="2014" name="BMC Genomics">
        <title>Genome sequence of Anopheles sinensis provides insight into genetics basis of mosquito competence for malaria parasites.</title>
        <authorList>
            <person name="Zhou D."/>
            <person name="Zhang D."/>
            <person name="Ding G."/>
            <person name="Shi L."/>
            <person name="Hou Q."/>
            <person name="Ye Y."/>
            <person name="Xu Y."/>
            <person name="Zhou H."/>
            <person name="Xiong C."/>
            <person name="Li S."/>
            <person name="Yu J."/>
            <person name="Hong S."/>
            <person name="Yu X."/>
            <person name="Zou P."/>
            <person name="Chen C."/>
            <person name="Chang X."/>
            <person name="Wang W."/>
            <person name="Lv Y."/>
            <person name="Sun Y."/>
            <person name="Ma L."/>
            <person name="Shen B."/>
            <person name="Zhu C."/>
        </authorList>
    </citation>
    <scope>NUCLEOTIDE SEQUENCE [LARGE SCALE GENOMIC DNA]</scope>
</reference>
<protein>
    <submittedName>
        <fullName evidence="11 12">Uncharacterized protein</fullName>
    </submittedName>
</protein>
<dbReference type="SMART" id="SM00868">
    <property type="entry name" value="zf-AD"/>
    <property type="match status" value="1"/>
</dbReference>
<feature type="domain" description="C2H2-type" evidence="9">
    <location>
        <begin position="567"/>
        <end position="590"/>
    </location>
</feature>
<feature type="domain" description="C2H2-type" evidence="9">
    <location>
        <begin position="415"/>
        <end position="437"/>
    </location>
</feature>
<dbReference type="Gene3D" id="3.30.160.60">
    <property type="entry name" value="Classic Zinc Finger"/>
    <property type="match status" value="7"/>
</dbReference>
<feature type="binding site" evidence="8">
    <location>
        <position position="82"/>
    </location>
    <ligand>
        <name>Zn(2+)</name>
        <dbReference type="ChEBI" id="CHEBI:29105"/>
    </ligand>
</feature>
<evidence type="ECO:0000256" key="3">
    <source>
        <dbReference type="ARBA" id="ARBA00022737"/>
    </source>
</evidence>
<evidence type="ECO:0000259" key="9">
    <source>
        <dbReference type="PROSITE" id="PS50157"/>
    </source>
</evidence>
<evidence type="ECO:0000313" key="13">
    <source>
        <dbReference type="Proteomes" id="UP000030765"/>
    </source>
</evidence>
<dbReference type="VEuPathDB" id="VectorBase:ASIS017213"/>
<dbReference type="FunFam" id="3.30.160.60:FF:000446">
    <property type="entry name" value="Zinc finger protein"/>
    <property type="match status" value="1"/>
</dbReference>
<keyword evidence="13" id="KW-1185">Reference proteome</keyword>
<dbReference type="OMA" id="DYACRHC"/>
<evidence type="ECO:0000256" key="2">
    <source>
        <dbReference type="ARBA" id="ARBA00022723"/>
    </source>
</evidence>
<feature type="domain" description="C2H2-type" evidence="9">
    <location>
        <begin position="329"/>
        <end position="356"/>
    </location>
</feature>
<reference evidence="12" key="2">
    <citation type="submission" date="2020-05" db="UniProtKB">
        <authorList>
            <consortium name="EnsemblMetazoa"/>
        </authorList>
    </citation>
    <scope>IDENTIFICATION</scope>
</reference>
<dbReference type="SUPFAM" id="SSF57716">
    <property type="entry name" value="Glucocorticoid receptor-like (DNA-binding domain)"/>
    <property type="match status" value="1"/>
</dbReference>
<feature type="domain" description="C2H2-type" evidence="9">
    <location>
        <begin position="359"/>
        <end position="386"/>
    </location>
</feature>
<evidence type="ECO:0000259" key="10">
    <source>
        <dbReference type="PROSITE" id="PS51915"/>
    </source>
</evidence>
<dbReference type="EnsemblMetazoa" id="ASIC005738-RA">
    <property type="protein sequence ID" value="ASIC005738-PA"/>
    <property type="gene ID" value="ASIC005738"/>
</dbReference>
<feature type="domain" description="C2H2-type" evidence="9">
    <location>
        <begin position="387"/>
        <end position="414"/>
    </location>
</feature>
<dbReference type="VEuPathDB" id="VectorBase:ASIS004993"/>
<gene>
    <name evidence="11" type="ORF">ZHAS_00005738</name>
</gene>
<dbReference type="VEuPathDB" id="VectorBase:ASIC005738"/>
<evidence type="ECO:0000256" key="7">
    <source>
        <dbReference type="PROSITE-ProRule" id="PRU00042"/>
    </source>
</evidence>
<keyword evidence="2 8" id="KW-0479">Metal-binding</keyword>
<dbReference type="EMBL" id="ATLV01014129">
    <property type="status" value="NOT_ANNOTATED_CDS"/>
    <property type="molecule type" value="Genomic_DNA"/>
</dbReference>
<dbReference type="InterPro" id="IPR050888">
    <property type="entry name" value="ZnF_C2H2-type_TF"/>
</dbReference>
<feature type="binding site" evidence="8">
    <location>
        <position position="79"/>
    </location>
    <ligand>
        <name>Zn(2+)</name>
        <dbReference type="ChEBI" id="CHEBI:29105"/>
    </ligand>
</feature>
<feature type="domain" description="C2H2-type" evidence="9">
    <location>
        <begin position="482"/>
        <end position="510"/>
    </location>
</feature>
<keyword evidence="6" id="KW-0539">Nucleus</keyword>
<dbReference type="GO" id="GO:0005634">
    <property type="term" value="C:nucleus"/>
    <property type="evidence" value="ECO:0007669"/>
    <property type="project" value="UniProtKB-SubCell"/>
</dbReference>
<dbReference type="Pfam" id="PF07776">
    <property type="entry name" value="zf-AD"/>
    <property type="match status" value="1"/>
</dbReference>
<accession>A0A084VK76</accession>
<evidence type="ECO:0000256" key="1">
    <source>
        <dbReference type="ARBA" id="ARBA00004123"/>
    </source>
</evidence>
<dbReference type="Proteomes" id="UP000030765">
    <property type="component" value="Unassembled WGS sequence"/>
</dbReference>
<evidence type="ECO:0000256" key="6">
    <source>
        <dbReference type="ARBA" id="ARBA00023242"/>
    </source>
</evidence>
<name>A0A084VK76_ANOSI</name>
<dbReference type="InterPro" id="IPR036236">
    <property type="entry name" value="Znf_C2H2_sf"/>
</dbReference>
<dbReference type="AlphaFoldDB" id="A0A084VK76"/>
<keyword evidence="5 8" id="KW-0862">Zinc</keyword>
<dbReference type="STRING" id="74873.A0A084VK76"/>
<feature type="domain" description="C2H2-type" evidence="9">
    <location>
        <begin position="539"/>
        <end position="566"/>
    </location>
</feature>
<dbReference type="Pfam" id="PF00096">
    <property type="entry name" value="zf-C2H2"/>
    <property type="match status" value="5"/>
</dbReference>
<proteinExistence type="predicted"/>
<evidence type="ECO:0000313" key="12">
    <source>
        <dbReference type="EnsemblMetazoa" id="ASIC005738-PA"/>
    </source>
</evidence>
<evidence type="ECO:0000256" key="4">
    <source>
        <dbReference type="ARBA" id="ARBA00022771"/>
    </source>
</evidence>
<keyword evidence="3" id="KW-0677">Repeat</keyword>
<feature type="binding site" evidence="8">
    <location>
        <position position="36"/>
    </location>
    <ligand>
        <name>Zn(2+)</name>
        <dbReference type="ChEBI" id="CHEBI:29105"/>
    </ligand>
</feature>
<dbReference type="FunFam" id="3.30.160.60:FF:000624">
    <property type="entry name" value="zinc finger protein 697"/>
    <property type="match status" value="1"/>
</dbReference>
<feature type="binding site" evidence="8">
    <location>
        <position position="33"/>
    </location>
    <ligand>
        <name>Zn(2+)</name>
        <dbReference type="ChEBI" id="CHEBI:29105"/>
    </ligand>
</feature>
<dbReference type="SUPFAM" id="SSF57667">
    <property type="entry name" value="beta-beta-alpha zinc fingers"/>
    <property type="match status" value="4"/>
</dbReference>
<dbReference type="EMBL" id="KE524944">
    <property type="protein sequence ID" value="KFB38370.1"/>
    <property type="molecule type" value="Genomic_DNA"/>
</dbReference>
<dbReference type="OrthoDB" id="7762213at2759"/>
<dbReference type="SMART" id="SM00355">
    <property type="entry name" value="ZnF_C2H2"/>
    <property type="match status" value="12"/>
</dbReference>
<dbReference type="PROSITE" id="PS00028">
    <property type="entry name" value="ZINC_FINGER_C2H2_1"/>
    <property type="match status" value="9"/>
</dbReference>
<dbReference type="InterPro" id="IPR012934">
    <property type="entry name" value="Znf_AD"/>
</dbReference>
<evidence type="ECO:0000256" key="5">
    <source>
        <dbReference type="ARBA" id="ARBA00022833"/>
    </source>
</evidence>
<feature type="domain" description="ZAD" evidence="10">
    <location>
        <begin position="31"/>
        <end position="106"/>
    </location>
</feature>
<dbReference type="PROSITE" id="PS51915">
    <property type="entry name" value="ZAD"/>
    <property type="match status" value="1"/>
</dbReference>
<keyword evidence="4 7" id="KW-0863">Zinc-finger</keyword>
<dbReference type="InterPro" id="IPR013087">
    <property type="entry name" value="Znf_C2H2_type"/>
</dbReference>
<dbReference type="PROSITE" id="PS50157">
    <property type="entry name" value="ZINC_FINGER_C2H2_2"/>
    <property type="match status" value="8"/>
</dbReference>